<dbReference type="EMBL" id="AJYA01000008">
    <property type="protein sequence ID" value="EIM78296.1"/>
    <property type="molecule type" value="Genomic_DNA"/>
</dbReference>
<keyword evidence="2" id="KW-1185">Reference proteome</keyword>
<gene>
    <name evidence="1" type="ORF">A3SI_04057</name>
</gene>
<dbReference type="RefSeq" id="WP_009053627.1">
    <property type="nucleotide sequence ID" value="NZ_AJYA01000008.1"/>
</dbReference>
<proteinExistence type="predicted"/>
<organism evidence="1 2">
    <name type="scientific">Nitritalea halalkaliphila LW7</name>
    <dbReference type="NCBI Taxonomy" id="1189621"/>
    <lineage>
        <taxon>Bacteria</taxon>
        <taxon>Pseudomonadati</taxon>
        <taxon>Bacteroidota</taxon>
        <taxon>Cytophagia</taxon>
        <taxon>Cytophagales</taxon>
        <taxon>Cyclobacteriaceae</taxon>
        <taxon>Nitritalea</taxon>
    </lineage>
</organism>
<dbReference type="AlphaFoldDB" id="I5C8Z4"/>
<evidence type="ECO:0000313" key="1">
    <source>
        <dbReference type="EMBL" id="EIM78296.1"/>
    </source>
</evidence>
<reference evidence="1 2" key="1">
    <citation type="submission" date="2012-05" db="EMBL/GenBank/DDBJ databases">
        <title>Genome sequence of Nitritalea halalkaliphila LW7.</title>
        <authorList>
            <person name="Jangir P.K."/>
            <person name="Singh A."/>
            <person name="Shivaji S."/>
            <person name="Sharma R."/>
        </authorList>
    </citation>
    <scope>NUCLEOTIDE SEQUENCE [LARGE SCALE GENOMIC DNA]</scope>
    <source>
        <strain evidence="1 2">LW7</strain>
    </source>
</reference>
<dbReference type="STRING" id="1189621.A3SI_04057"/>
<dbReference type="Proteomes" id="UP000005551">
    <property type="component" value="Unassembled WGS sequence"/>
</dbReference>
<evidence type="ECO:0000313" key="2">
    <source>
        <dbReference type="Proteomes" id="UP000005551"/>
    </source>
</evidence>
<comment type="caution">
    <text evidence="1">The sequence shown here is derived from an EMBL/GenBank/DDBJ whole genome shotgun (WGS) entry which is preliminary data.</text>
</comment>
<dbReference type="PROSITE" id="PS51257">
    <property type="entry name" value="PROKAR_LIPOPROTEIN"/>
    <property type="match status" value="1"/>
</dbReference>
<protein>
    <recommendedName>
        <fullName evidence="3">Lipoprotein</fullName>
    </recommendedName>
</protein>
<evidence type="ECO:0008006" key="3">
    <source>
        <dbReference type="Google" id="ProtNLM"/>
    </source>
</evidence>
<accession>I5C8Z4</accession>
<name>I5C8Z4_9BACT</name>
<sequence length="144" mass="16797">MVRRVMVIILSVIGFVSCDSKVEIVYNYKDIVIKRVDKNGKTIFYYDEISKDSPRIWVEYSGINDGFSCYLKFDESGKVSILSGDGYFQTINDDTTKFEYRRIAAYQRPELTENVYFVQNAIRYEQEKNNGSVTKVNVAYPIKY</sequence>